<dbReference type="GO" id="GO:0005524">
    <property type="term" value="F:ATP binding"/>
    <property type="evidence" value="ECO:0007669"/>
    <property type="project" value="UniProtKB-KW"/>
</dbReference>
<dbReference type="GO" id="GO:0005324">
    <property type="term" value="F:long-chain fatty acid transmembrane transporter activity"/>
    <property type="evidence" value="ECO:0007669"/>
    <property type="project" value="TreeGrafter"/>
</dbReference>
<dbReference type="PANTHER" id="PTHR43107">
    <property type="entry name" value="LONG-CHAIN FATTY ACID TRANSPORT PROTEIN"/>
    <property type="match status" value="1"/>
</dbReference>
<evidence type="ECO:0000313" key="5">
    <source>
        <dbReference type="EMBL" id="CAD7450532.1"/>
    </source>
</evidence>
<proteinExistence type="inferred from homology"/>
<dbReference type="AlphaFoldDB" id="A0A7R9I7I7"/>
<protein>
    <submittedName>
        <fullName evidence="5">Uncharacterized protein</fullName>
    </submittedName>
</protein>
<dbReference type="GO" id="GO:0044539">
    <property type="term" value="P:long-chain fatty acid import into cell"/>
    <property type="evidence" value="ECO:0007669"/>
    <property type="project" value="TreeGrafter"/>
</dbReference>
<evidence type="ECO:0000256" key="4">
    <source>
        <dbReference type="ARBA" id="ARBA00022840"/>
    </source>
</evidence>
<organism evidence="5">
    <name type="scientific">Timema bartmani</name>
    <dbReference type="NCBI Taxonomy" id="61472"/>
    <lineage>
        <taxon>Eukaryota</taxon>
        <taxon>Metazoa</taxon>
        <taxon>Ecdysozoa</taxon>
        <taxon>Arthropoda</taxon>
        <taxon>Hexapoda</taxon>
        <taxon>Insecta</taxon>
        <taxon>Pterygota</taxon>
        <taxon>Neoptera</taxon>
        <taxon>Polyneoptera</taxon>
        <taxon>Phasmatodea</taxon>
        <taxon>Timematodea</taxon>
        <taxon>Timematoidea</taxon>
        <taxon>Timematidae</taxon>
        <taxon>Timema</taxon>
    </lineage>
</organism>
<keyword evidence="4" id="KW-0067">ATP-binding</keyword>
<dbReference type="PANTHER" id="PTHR43107:SF15">
    <property type="entry name" value="FATTY ACID TRANSPORT PROTEIN 3, ISOFORM A"/>
    <property type="match status" value="1"/>
</dbReference>
<reference evidence="5" key="1">
    <citation type="submission" date="2020-11" db="EMBL/GenBank/DDBJ databases">
        <authorList>
            <person name="Tran Van P."/>
        </authorList>
    </citation>
    <scope>NUCLEOTIDE SEQUENCE</scope>
</reference>
<keyword evidence="2" id="KW-0436">Ligase</keyword>
<dbReference type="InterPro" id="IPR045851">
    <property type="entry name" value="AMP-bd_C_sf"/>
</dbReference>
<dbReference type="GO" id="GO:0004467">
    <property type="term" value="F:long-chain fatty acid-CoA ligase activity"/>
    <property type="evidence" value="ECO:0007669"/>
    <property type="project" value="TreeGrafter"/>
</dbReference>
<accession>A0A7R9I7I7</accession>
<sequence>MLAPPSGKFWERSREALFETQCVDMQQCCIPNIEGKAGMAAIVDEEGTLNIPSLADGLRKQLPPYARPLFLRVLATLPITGTYKLKKRDLQLDGYDPVTIKDKLYYMDSRGQYVPLTKQAYEDILSNKIRL</sequence>
<name>A0A7R9I7I7_9NEOP</name>
<evidence type="ECO:0000256" key="2">
    <source>
        <dbReference type="ARBA" id="ARBA00022598"/>
    </source>
</evidence>
<dbReference type="GO" id="GO:0005789">
    <property type="term" value="C:endoplasmic reticulum membrane"/>
    <property type="evidence" value="ECO:0007669"/>
    <property type="project" value="TreeGrafter"/>
</dbReference>
<evidence type="ECO:0000256" key="3">
    <source>
        <dbReference type="ARBA" id="ARBA00022741"/>
    </source>
</evidence>
<comment type="similarity">
    <text evidence="1">Belongs to the ATP-dependent AMP-binding enzyme family.</text>
</comment>
<keyword evidence="3" id="KW-0547">Nucleotide-binding</keyword>
<dbReference type="EMBL" id="OD576022">
    <property type="protein sequence ID" value="CAD7450532.1"/>
    <property type="molecule type" value="Genomic_DNA"/>
</dbReference>
<evidence type="ECO:0000256" key="1">
    <source>
        <dbReference type="ARBA" id="ARBA00006432"/>
    </source>
</evidence>
<dbReference type="SUPFAM" id="SSF56801">
    <property type="entry name" value="Acetyl-CoA synthetase-like"/>
    <property type="match status" value="1"/>
</dbReference>
<gene>
    <name evidence="5" type="ORF">TBIB3V08_LOCUS12802</name>
</gene>
<dbReference type="GO" id="GO:0005886">
    <property type="term" value="C:plasma membrane"/>
    <property type="evidence" value="ECO:0007669"/>
    <property type="project" value="TreeGrafter"/>
</dbReference>
<dbReference type="Gene3D" id="3.30.300.30">
    <property type="match status" value="1"/>
</dbReference>